<comment type="caution">
    <text evidence="1">The sequence shown here is derived from an EMBL/GenBank/DDBJ whole genome shotgun (WGS) entry which is preliminary data.</text>
</comment>
<dbReference type="Proteomes" id="UP000578449">
    <property type="component" value="Unassembled WGS sequence"/>
</dbReference>
<dbReference type="Pfam" id="PF19560">
    <property type="entry name" value="DUF6082"/>
    <property type="match status" value="1"/>
</dbReference>
<sequence length="159" mass="18224">MGYALALQARDRRAARRQAARAYQAGLMANAVRAPGGRPPRQARRHLHLNLILSYWELLYELGELPEKTLRAHVRAELLATPPGRLFWRDTREHRLATARNRRTRRFYDIVDSEYEMGGPWRTPALRVRETALTAVWGLAGLAAGWAIHRILNRLASKP</sequence>
<dbReference type="EMBL" id="JACHGN010000019">
    <property type="protein sequence ID" value="MBB5137687.1"/>
    <property type="molecule type" value="Genomic_DNA"/>
</dbReference>
<proteinExistence type="predicted"/>
<organism evidence="1 2">
    <name type="scientific">Thermocatellispora tengchongensis</name>
    <dbReference type="NCBI Taxonomy" id="1073253"/>
    <lineage>
        <taxon>Bacteria</taxon>
        <taxon>Bacillati</taxon>
        <taxon>Actinomycetota</taxon>
        <taxon>Actinomycetes</taxon>
        <taxon>Streptosporangiales</taxon>
        <taxon>Streptosporangiaceae</taxon>
        <taxon>Thermocatellispora</taxon>
    </lineage>
</organism>
<dbReference type="InterPro" id="IPR045728">
    <property type="entry name" value="DUF6082"/>
</dbReference>
<dbReference type="AlphaFoldDB" id="A0A840PKU4"/>
<protein>
    <submittedName>
        <fullName evidence="1">Uncharacterized protein</fullName>
    </submittedName>
</protein>
<keyword evidence="2" id="KW-1185">Reference proteome</keyword>
<accession>A0A840PKU4</accession>
<name>A0A840PKU4_9ACTN</name>
<evidence type="ECO:0000313" key="2">
    <source>
        <dbReference type="Proteomes" id="UP000578449"/>
    </source>
</evidence>
<evidence type="ECO:0000313" key="1">
    <source>
        <dbReference type="EMBL" id="MBB5137687.1"/>
    </source>
</evidence>
<gene>
    <name evidence="1" type="ORF">HNP84_007439</name>
</gene>
<reference evidence="1 2" key="1">
    <citation type="submission" date="2020-08" db="EMBL/GenBank/DDBJ databases">
        <title>Genomic Encyclopedia of Type Strains, Phase IV (KMG-IV): sequencing the most valuable type-strain genomes for metagenomic binning, comparative biology and taxonomic classification.</title>
        <authorList>
            <person name="Goeker M."/>
        </authorList>
    </citation>
    <scope>NUCLEOTIDE SEQUENCE [LARGE SCALE GENOMIC DNA]</scope>
    <source>
        <strain evidence="1 2">DSM 45615</strain>
    </source>
</reference>